<name>A0A927MS69_9ACTN</name>
<evidence type="ECO:0000313" key="2">
    <source>
        <dbReference type="Proteomes" id="UP000638648"/>
    </source>
</evidence>
<protein>
    <submittedName>
        <fullName evidence="1">Uncharacterized protein</fullName>
    </submittedName>
</protein>
<organism evidence="1 2">
    <name type="scientific">Actinopolymorpha pittospori</name>
    <dbReference type="NCBI Taxonomy" id="648752"/>
    <lineage>
        <taxon>Bacteria</taxon>
        <taxon>Bacillati</taxon>
        <taxon>Actinomycetota</taxon>
        <taxon>Actinomycetes</taxon>
        <taxon>Propionibacteriales</taxon>
        <taxon>Actinopolymorphaceae</taxon>
        <taxon>Actinopolymorpha</taxon>
    </lineage>
</organism>
<reference evidence="1" key="1">
    <citation type="submission" date="2020-10" db="EMBL/GenBank/DDBJ databases">
        <title>Sequencing the genomes of 1000 actinobacteria strains.</title>
        <authorList>
            <person name="Klenk H.-P."/>
        </authorList>
    </citation>
    <scope>NUCLEOTIDE SEQUENCE</scope>
    <source>
        <strain evidence="1">DSM 45354</strain>
    </source>
</reference>
<dbReference type="EMBL" id="JADBEM010000001">
    <property type="protein sequence ID" value="MBE1605915.1"/>
    <property type="molecule type" value="Genomic_DNA"/>
</dbReference>
<gene>
    <name evidence="1" type="ORF">HEB94_002763</name>
</gene>
<evidence type="ECO:0000313" key="1">
    <source>
        <dbReference type="EMBL" id="MBE1605915.1"/>
    </source>
</evidence>
<accession>A0A927MS69</accession>
<dbReference type="Proteomes" id="UP000638648">
    <property type="component" value="Unassembled WGS sequence"/>
</dbReference>
<sequence length="55" mass="6099">MGWFIAVGVVLLVVVLALLSRRRSDALPWANRREQTKYARGDQPGYNSLPPDGMG</sequence>
<comment type="caution">
    <text evidence="1">The sequence shown here is derived from an EMBL/GenBank/DDBJ whole genome shotgun (WGS) entry which is preliminary data.</text>
</comment>
<dbReference type="RefSeq" id="WP_192750131.1">
    <property type="nucleotide sequence ID" value="NZ_BAABJL010000223.1"/>
</dbReference>
<proteinExistence type="predicted"/>
<dbReference type="AlphaFoldDB" id="A0A927MS69"/>
<keyword evidence="2" id="KW-1185">Reference proteome</keyword>